<evidence type="ECO:0000313" key="2">
    <source>
        <dbReference type="EMBL" id="GAA4354701.1"/>
    </source>
</evidence>
<reference evidence="3" key="1">
    <citation type="journal article" date="2019" name="Int. J. Syst. Evol. Microbiol.">
        <title>The Global Catalogue of Microorganisms (GCM) 10K type strain sequencing project: providing services to taxonomists for standard genome sequencing and annotation.</title>
        <authorList>
            <consortium name="The Broad Institute Genomics Platform"/>
            <consortium name="The Broad Institute Genome Sequencing Center for Infectious Disease"/>
            <person name="Wu L."/>
            <person name="Ma J."/>
        </authorList>
    </citation>
    <scope>NUCLEOTIDE SEQUENCE [LARGE SCALE GENOMIC DNA]</scope>
    <source>
        <strain evidence="3">JCM 17923</strain>
    </source>
</reference>
<dbReference type="InterPro" id="IPR002575">
    <property type="entry name" value="Aminoglycoside_PTrfase"/>
</dbReference>
<gene>
    <name evidence="2" type="ORF">GCM10023185_16770</name>
</gene>
<dbReference type="RefSeq" id="WP_345235577.1">
    <property type="nucleotide sequence ID" value="NZ_BAABGZ010000017.1"/>
</dbReference>
<dbReference type="Pfam" id="PF01636">
    <property type="entry name" value="APH"/>
    <property type="match status" value="1"/>
</dbReference>
<feature type="domain" description="Aminoglycoside phosphotransferase" evidence="1">
    <location>
        <begin position="119"/>
        <end position="331"/>
    </location>
</feature>
<dbReference type="EMBL" id="BAABGZ010000017">
    <property type="protein sequence ID" value="GAA4354701.1"/>
    <property type="molecule type" value="Genomic_DNA"/>
</dbReference>
<dbReference type="Gene3D" id="3.90.1200.10">
    <property type="match status" value="1"/>
</dbReference>
<organism evidence="2 3">
    <name type="scientific">Hymenobacter saemangeumensis</name>
    <dbReference type="NCBI Taxonomy" id="1084522"/>
    <lineage>
        <taxon>Bacteria</taxon>
        <taxon>Pseudomonadati</taxon>
        <taxon>Bacteroidota</taxon>
        <taxon>Cytophagia</taxon>
        <taxon>Cytophagales</taxon>
        <taxon>Hymenobacteraceae</taxon>
        <taxon>Hymenobacter</taxon>
    </lineage>
</organism>
<dbReference type="Proteomes" id="UP001501153">
    <property type="component" value="Unassembled WGS sequence"/>
</dbReference>
<sequence length="406" mass="45497">MTTADYFRPAFLEQIMRRHAPARNIRVERVRPLALDSSSSILTALTAGCSAKPVGHFGLEVQLLADGQPQTQRLVLKLKPAGHDIATMLSGMAGACGGAVAEIYPHYQALTGFEHTHWRELQAYGQADPSGLLPQVWATHADPSRDTYAVLLEYLDEGRTVELLNSVMAPERWTDAHIRAALTQLAAWHAAHLHPTPTARANYGPDVPSGAFMQRLAPLWTALLSNAASRFPELFTPARAAQLRQAIAHIPAYWQQLEQHPKTLVHNDLNPRNTCFKRDAAGQLRLCAYDWELATYHLPQYDVVELLAFVLDADRYHLRPLYLEHYRQALHALTGQFADAVRFREGFQLAALDFGLHRLGMYFMAHSVCPYPYLPRVANSFFDTIAGLDLNRYGRGYGVQYGLVTY</sequence>
<accession>A0ABP8IAH5</accession>
<protein>
    <submittedName>
        <fullName evidence="2">Hydroxymethylglutaryl-CoA reductase</fullName>
    </submittedName>
</protein>
<comment type="caution">
    <text evidence="2">The sequence shown here is derived from an EMBL/GenBank/DDBJ whole genome shotgun (WGS) entry which is preliminary data.</text>
</comment>
<proteinExistence type="predicted"/>
<evidence type="ECO:0000313" key="3">
    <source>
        <dbReference type="Proteomes" id="UP001501153"/>
    </source>
</evidence>
<dbReference type="SUPFAM" id="SSF56112">
    <property type="entry name" value="Protein kinase-like (PK-like)"/>
    <property type="match status" value="1"/>
</dbReference>
<keyword evidence="3" id="KW-1185">Reference proteome</keyword>
<name>A0ABP8IAH5_9BACT</name>
<evidence type="ECO:0000259" key="1">
    <source>
        <dbReference type="Pfam" id="PF01636"/>
    </source>
</evidence>
<dbReference type="InterPro" id="IPR011009">
    <property type="entry name" value="Kinase-like_dom_sf"/>
</dbReference>